<feature type="compositionally biased region" description="Polar residues" evidence="1">
    <location>
        <begin position="336"/>
        <end position="345"/>
    </location>
</feature>
<name>A0AA38JFF7_9AGAR</name>
<evidence type="ECO:0000313" key="2">
    <source>
        <dbReference type="EMBL" id="KAJ3714342.1"/>
    </source>
</evidence>
<gene>
    <name evidence="2" type="ORF">DFJ43DRAFT_884330</name>
</gene>
<reference evidence="2" key="1">
    <citation type="submission" date="2022-08" db="EMBL/GenBank/DDBJ databases">
        <authorList>
            <consortium name="DOE Joint Genome Institute"/>
            <person name="Min B."/>
            <person name="Sierra-Patev S."/>
            <person name="Naranjo-Ortiz M."/>
            <person name="Looney B."/>
            <person name="Konkel Z."/>
            <person name="Slot J.C."/>
            <person name="Sakamoto Y."/>
            <person name="Steenwyk J.L."/>
            <person name="Rokas A."/>
            <person name="Carro J."/>
            <person name="Camarero S."/>
            <person name="Ferreira P."/>
            <person name="Molpeceres G."/>
            <person name="Ruiz-duenas F.J."/>
            <person name="Serrano A."/>
            <person name="Henrissat B."/>
            <person name="Drula E."/>
            <person name="Hughes K.W."/>
            <person name="Mata J.L."/>
            <person name="Ishikawa N.K."/>
            <person name="Vargas-Isla R."/>
            <person name="Ushijima S."/>
            <person name="Smith C.A."/>
            <person name="Ahrendt S."/>
            <person name="Andreopoulos W."/>
            <person name="He G."/>
            <person name="LaButti K."/>
            <person name="Lipzen A."/>
            <person name="Ng V."/>
            <person name="Riley R."/>
            <person name="Sandor L."/>
            <person name="Barry K."/>
            <person name="Martinez A.T."/>
            <person name="Xiao Y."/>
            <person name="Gibbons J.G."/>
            <person name="Terashima K."/>
            <person name="Hibbett D.S."/>
            <person name="Grigoriev I.V."/>
        </authorList>
    </citation>
    <scope>NUCLEOTIDE SEQUENCE</scope>
    <source>
        <strain evidence="2">ET3784</strain>
    </source>
</reference>
<protein>
    <submittedName>
        <fullName evidence="2">Uncharacterized protein</fullName>
    </submittedName>
</protein>
<feature type="region of interest" description="Disordered" evidence="1">
    <location>
        <begin position="220"/>
        <end position="371"/>
    </location>
</feature>
<comment type="caution">
    <text evidence="2">The sequence shown here is derived from an EMBL/GenBank/DDBJ whole genome shotgun (WGS) entry which is preliminary data.</text>
</comment>
<keyword evidence="3" id="KW-1185">Reference proteome</keyword>
<reference evidence="2" key="2">
    <citation type="journal article" date="2023" name="Proc. Natl. Acad. Sci. U.S.A.">
        <title>A global phylogenomic analysis of the shiitake genus Lentinula.</title>
        <authorList>
            <person name="Sierra-Patev S."/>
            <person name="Min B."/>
            <person name="Naranjo-Ortiz M."/>
            <person name="Looney B."/>
            <person name="Konkel Z."/>
            <person name="Slot J.C."/>
            <person name="Sakamoto Y."/>
            <person name="Steenwyk J.L."/>
            <person name="Rokas A."/>
            <person name="Carro J."/>
            <person name="Camarero S."/>
            <person name="Ferreira P."/>
            <person name="Molpeceres G."/>
            <person name="Ruiz-Duenas F.J."/>
            <person name="Serrano A."/>
            <person name="Henrissat B."/>
            <person name="Drula E."/>
            <person name="Hughes K.W."/>
            <person name="Mata J.L."/>
            <person name="Ishikawa N.K."/>
            <person name="Vargas-Isla R."/>
            <person name="Ushijima S."/>
            <person name="Smith C.A."/>
            <person name="Donoghue J."/>
            <person name="Ahrendt S."/>
            <person name="Andreopoulos W."/>
            <person name="He G."/>
            <person name="LaButti K."/>
            <person name="Lipzen A."/>
            <person name="Ng V."/>
            <person name="Riley R."/>
            <person name="Sandor L."/>
            <person name="Barry K."/>
            <person name="Martinez A.T."/>
            <person name="Xiao Y."/>
            <person name="Gibbons J.G."/>
            <person name="Terashima K."/>
            <person name="Grigoriev I.V."/>
            <person name="Hibbett D."/>
        </authorList>
    </citation>
    <scope>NUCLEOTIDE SEQUENCE</scope>
    <source>
        <strain evidence="2">ET3784</strain>
    </source>
</reference>
<feature type="compositionally biased region" description="Basic and acidic residues" evidence="1">
    <location>
        <begin position="238"/>
        <end position="247"/>
    </location>
</feature>
<sequence length="432" mass="47799">MSQHDHLLKQLCGSSSETLARARELLYIATVRTAPGTGFQLKDPLGRPAACALIASEQLKNTVVDPASAQGNSCLNPTAFQKCLAQVRAALAHNASYQPSDPTKRRQTRSEFISQISYDSLVAKYALLQTYGDRFVSWCQRAEFAFFDLGKGNNIARDSPKIKLGIFFWVYGILEPDRLDLASFVKNNGAHTDNTGGITKIMDVHGSKIRALILAESKRPKETVATRSSTRISPGKRPMREAPSKDSPKKRKLSAEDDTVETTAGKQFSVPNHASGPPKVLFPPSTSLRNSPSKQVLRELPTKSTTKKTRFTVVGQEDSDVEMSLPDTPSKRRLLGTSSDQVPMISSSRPRAPSPSPTRRSIRLNSATESPSQTVVNIKDLYIDNPPERANMFATTVRRRFRPVFLDRKQWSAPDPLLVKLQNRINKVTIGR</sequence>
<dbReference type="EMBL" id="JANVFO010000092">
    <property type="protein sequence ID" value="KAJ3714342.1"/>
    <property type="molecule type" value="Genomic_DNA"/>
</dbReference>
<evidence type="ECO:0000313" key="3">
    <source>
        <dbReference type="Proteomes" id="UP001176059"/>
    </source>
</evidence>
<feature type="compositionally biased region" description="Polar residues" evidence="1">
    <location>
        <begin position="284"/>
        <end position="294"/>
    </location>
</feature>
<dbReference type="AlphaFoldDB" id="A0AA38JFF7"/>
<accession>A0AA38JFF7</accession>
<dbReference type="Proteomes" id="UP001176059">
    <property type="component" value="Unassembled WGS sequence"/>
</dbReference>
<organism evidence="2 3">
    <name type="scientific">Lentinula guzmanii</name>
    <dbReference type="NCBI Taxonomy" id="2804957"/>
    <lineage>
        <taxon>Eukaryota</taxon>
        <taxon>Fungi</taxon>
        <taxon>Dikarya</taxon>
        <taxon>Basidiomycota</taxon>
        <taxon>Agaricomycotina</taxon>
        <taxon>Agaricomycetes</taxon>
        <taxon>Agaricomycetidae</taxon>
        <taxon>Agaricales</taxon>
        <taxon>Marasmiineae</taxon>
        <taxon>Omphalotaceae</taxon>
        <taxon>Lentinula</taxon>
    </lineage>
</organism>
<evidence type="ECO:0000256" key="1">
    <source>
        <dbReference type="SAM" id="MobiDB-lite"/>
    </source>
</evidence>
<feature type="compositionally biased region" description="Polar residues" evidence="1">
    <location>
        <begin position="261"/>
        <end position="272"/>
    </location>
</feature>
<proteinExistence type="predicted"/>